<keyword evidence="11" id="KW-1185">Reference proteome</keyword>
<dbReference type="eggNOG" id="ENOG502QPS6">
    <property type="taxonomic scope" value="Eukaryota"/>
</dbReference>
<dbReference type="AlphaFoldDB" id="A0A0L0FFR8"/>
<evidence type="ECO:0000313" key="11">
    <source>
        <dbReference type="Proteomes" id="UP000054560"/>
    </source>
</evidence>
<proteinExistence type="inferred from homology"/>
<dbReference type="RefSeq" id="XP_014149482.1">
    <property type="nucleotide sequence ID" value="XM_014294007.1"/>
</dbReference>
<dbReference type="EMBL" id="KQ243539">
    <property type="protein sequence ID" value="KNC75580.1"/>
    <property type="molecule type" value="Genomic_DNA"/>
</dbReference>
<dbReference type="Proteomes" id="UP000054560">
    <property type="component" value="Unassembled WGS sequence"/>
</dbReference>
<evidence type="ECO:0000256" key="2">
    <source>
        <dbReference type="ARBA" id="ARBA00004922"/>
    </source>
</evidence>
<sequence>PRKNINFSKPLTLWTSPCGEWNADNAGYDPLTFENAGEMWHSTPLYAKTYECLIGPASIKHLVSFMDDHFAPMADGVDADTTSQGNPDEETTESAQETLVAGVHETIAQALPTDTSLVDDAEAETESTITKTRTVEMESSTNAGDTRPAEPFSVLLSRVETLMWHVMWHTEEYWEARTHYVFAAALREEAAQFMQTYGVADGNYLAIHMRRRDFVFSKQGKIPELTDVATIIKGLMDQQGVTKVFVATDAPESELEELGRLLSTEVLNYKYKVAGKVTPKQRETHLADGQLAVIDQILCSRAKYFSGSFQSTFSNTIFEERTLLGYDYDTTYNYICPLPSPENPENGQGCTKPTRWLSPSPVSHFVPNLGSKTTGENEREHMKDEL</sequence>
<dbReference type="InterPro" id="IPR045130">
    <property type="entry name" value="OFUT2-like"/>
</dbReference>
<evidence type="ECO:0000256" key="1">
    <source>
        <dbReference type="ARBA" id="ARBA00004240"/>
    </source>
</evidence>
<feature type="region of interest" description="Disordered" evidence="9">
    <location>
        <begin position="343"/>
        <end position="386"/>
    </location>
</feature>
<keyword evidence="6" id="KW-0119">Carbohydrate metabolism</keyword>
<name>A0A0L0FFR8_9EUKA</name>
<dbReference type="GO" id="GO:0046922">
    <property type="term" value="F:peptide-O-fucosyltransferase activity"/>
    <property type="evidence" value="ECO:0007669"/>
    <property type="project" value="InterPro"/>
</dbReference>
<dbReference type="Gene3D" id="3.40.50.11350">
    <property type="match status" value="1"/>
</dbReference>
<dbReference type="STRING" id="667725.A0A0L0FFR8"/>
<accession>A0A0L0FFR8</accession>
<keyword evidence="4" id="KW-0256">Endoplasmic reticulum</keyword>
<evidence type="ECO:0000256" key="4">
    <source>
        <dbReference type="ARBA" id="ARBA00022824"/>
    </source>
</evidence>
<dbReference type="Pfam" id="PF10250">
    <property type="entry name" value="O-FucT"/>
    <property type="match status" value="1"/>
</dbReference>
<dbReference type="PANTHER" id="PTHR13398:SF0">
    <property type="entry name" value="GDP-FUCOSE PROTEIN O-FUCOSYLTRANSFERASE 2"/>
    <property type="match status" value="1"/>
</dbReference>
<dbReference type="GeneID" id="25912405"/>
<evidence type="ECO:0000256" key="6">
    <source>
        <dbReference type="ARBA" id="ARBA00023277"/>
    </source>
</evidence>
<comment type="similarity">
    <text evidence="7">Belongs to the glycosyltransferase 68 family.</text>
</comment>
<evidence type="ECO:0000256" key="7">
    <source>
        <dbReference type="ARBA" id="ARBA00025803"/>
    </source>
</evidence>
<gene>
    <name evidence="10" type="ORF">SARC_11901</name>
</gene>
<dbReference type="GO" id="GO:0006004">
    <property type="term" value="P:fucose metabolic process"/>
    <property type="evidence" value="ECO:0007669"/>
    <property type="project" value="UniProtKB-KW"/>
</dbReference>
<evidence type="ECO:0000313" key="10">
    <source>
        <dbReference type="EMBL" id="KNC75580.1"/>
    </source>
</evidence>
<feature type="compositionally biased region" description="Basic and acidic residues" evidence="9">
    <location>
        <begin position="375"/>
        <end position="386"/>
    </location>
</feature>
<evidence type="ECO:0000256" key="9">
    <source>
        <dbReference type="SAM" id="MobiDB-lite"/>
    </source>
</evidence>
<keyword evidence="5" id="KW-0294">Fucose metabolism</keyword>
<reference evidence="10 11" key="1">
    <citation type="submission" date="2011-02" db="EMBL/GenBank/DDBJ databases">
        <title>The Genome Sequence of Sphaeroforma arctica JP610.</title>
        <authorList>
            <consortium name="The Broad Institute Genome Sequencing Platform"/>
            <person name="Russ C."/>
            <person name="Cuomo C."/>
            <person name="Young S.K."/>
            <person name="Zeng Q."/>
            <person name="Gargeya S."/>
            <person name="Alvarado L."/>
            <person name="Berlin A."/>
            <person name="Chapman S.B."/>
            <person name="Chen Z."/>
            <person name="Freedman E."/>
            <person name="Gellesch M."/>
            <person name="Goldberg J."/>
            <person name="Griggs A."/>
            <person name="Gujja S."/>
            <person name="Heilman E."/>
            <person name="Heiman D."/>
            <person name="Howarth C."/>
            <person name="Mehta T."/>
            <person name="Neiman D."/>
            <person name="Pearson M."/>
            <person name="Roberts A."/>
            <person name="Saif S."/>
            <person name="Shea T."/>
            <person name="Shenoy N."/>
            <person name="Sisk P."/>
            <person name="Stolte C."/>
            <person name="Sykes S."/>
            <person name="White J."/>
            <person name="Yandava C."/>
            <person name="Burger G."/>
            <person name="Gray M.W."/>
            <person name="Holland P.W.H."/>
            <person name="King N."/>
            <person name="Lang F.B.F."/>
            <person name="Roger A.J."/>
            <person name="Ruiz-Trillo I."/>
            <person name="Haas B."/>
            <person name="Nusbaum C."/>
            <person name="Birren B."/>
        </authorList>
    </citation>
    <scope>NUCLEOTIDE SEQUENCE [LARGE SCALE GENOMIC DNA]</scope>
    <source>
        <strain evidence="10 11">JP610</strain>
    </source>
</reference>
<dbReference type="OrthoDB" id="422368at2759"/>
<comment type="pathway">
    <text evidence="2">Protein modification; protein glycosylation.</text>
</comment>
<evidence type="ECO:0000256" key="3">
    <source>
        <dbReference type="ARBA" id="ARBA00022679"/>
    </source>
</evidence>
<keyword evidence="3" id="KW-0808">Transferase</keyword>
<evidence type="ECO:0000256" key="8">
    <source>
        <dbReference type="ARBA" id="ARBA00026232"/>
    </source>
</evidence>
<organism evidence="10 11">
    <name type="scientific">Sphaeroforma arctica JP610</name>
    <dbReference type="NCBI Taxonomy" id="667725"/>
    <lineage>
        <taxon>Eukaryota</taxon>
        <taxon>Ichthyosporea</taxon>
        <taxon>Ichthyophonida</taxon>
        <taxon>Sphaeroforma</taxon>
    </lineage>
</organism>
<dbReference type="GO" id="GO:0005783">
    <property type="term" value="C:endoplasmic reticulum"/>
    <property type="evidence" value="ECO:0007669"/>
    <property type="project" value="UniProtKB-SubCell"/>
</dbReference>
<dbReference type="PANTHER" id="PTHR13398">
    <property type="entry name" value="GDP-FUCOSE PROTEIN O-FUCOSYLTRANSFERASE 2"/>
    <property type="match status" value="1"/>
</dbReference>
<protein>
    <recommendedName>
        <fullName evidence="8">GDP-fucose protein O-fucosyltransferase 2</fullName>
    </recommendedName>
</protein>
<comment type="subcellular location">
    <subcellularLocation>
        <location evidence="1">Endoplasmic reticulum</location>
    </subcellularLocation>
</comment>
<evidence type="ECO:0000256" key="5">
    <source>
        <dbReference type="ARBA" id="ARBA00023253"/>
    </source>
</evidence>
<dbReference type="InterPro" id="IPR019378">
    <property type="entry name" value="GDP-Fuc_O-FucTrfase"/>
</dbReference>
<feature type="non-terminal residue" evidence="10">
    <location>
        <position position="1"/>
    </location>
</feature>